<evidence type="ECO:0000256" key="3">
    <source>
        <dbReference type="ARBA" id="ARBA00023052"/>
    </source>
</evidence>
<dbReference type="InterPro" id="IPR029061">
    <property type="entry name" value="THDP-binding"/>
</dbReference>
<evidence type="ECO:0000256" key="4">
    <source>
        <dbReference type="ARBA" id="ARBA00025211"/>
    </source>
</evidence>
<dbReference type="SUPFAM" id="SSF52518">
    <property type="entry name" value="Thiamin diphosphate-binding fold (THDP-binding)"/>
    <property type="match status" value="1"/>
</dbReference>
<name>A0AAW5R4K9_9HYPH</name>
<sequence length="335" mass="35521">MPAGQSTRASNLNIERLKAQFGEMCRIREFERAAITASTEKLVLGAIHPSIGQEAVAVGVCGNLKRDDIILSTHRGHGHTMAKGADALAMMRELFGRAGGTSGGKGGSMHIADFSVGMLGANGVVAANINIAAGAAHAIKLKGEDKVVVCFFGDGAINRGPFLEGLNWAGVFKLPIVFVCEDNGFAATTRTHAMTAGGGPAARAESIGIKAEIVDGNDVVAVDEIARSLIEEARRGTPRFLLANTYRLTGHTSADPAPYRAEEEVQERWLNDPIETVRNALVRAGVAPDELDAMHRAAEAEMTQAYETAKATEWPETALAFADVQDIGDPREEAF</sequence>
<keyword evidence="2" id="KW-0560">Oxidoreductase</keyword>
<dbReference type="GO" id="GO:0006086">
    <property type="term" value="P:pyruvate decarboxylation to acetyl-CoA"/>
    <property type="evidence" value="ECO:0007669"/>
    <property type="project" value="TreeGrafter"/>
</dbReference>
<feature type="domain" description="Dehydrogenase E1 component" evidence="6">
    <location>
        <begin position="24"/>
        <end position="315"/>
    </location>
</feature>
<organism evidence="7 8">
    <name type="scientific">Microbaculum marinisediminis</name>
    <dbReference type="NCBI Taxonomy" id="2931392"/>
    <lineage>
        <taxon>Bacteria</taxon>
        <taxon>Pseudomonadati</taxon>
        <taxon>Pseudomonadota</taxon>
        <taxon>Alphaproteobacteria</taxon>
        <taxon>Hyphomicrobiales</taxon>
        <taxon>Tepidamorphaceae</taxon>
        <taxon>Microbaculum</taxon>
    </lineage>
</organism>
<dbReference type="InterPro" id="IPR001017">
    <property type="entry name" value="DH_E1"/>
</dbReference>
<dbReference type="PANTHER" id="PTHR11516">
    <property type="entry name" value="PYRUVATE DEHYDROGENASE E1 COMPONENT, ALPHA SUBUNIT BACTERIAL AND ORGANELLAR"/>
    <property type="match status" value="1"/>
</dbReference>
<keyword evidence="3" id="KW-0786">Thiamine pyrophosphate</keyword>
<reference evidence="7 8" key="1">
    <citation type="submission" date="2022-04" db="EMBL/GenBank/DDBJ databases">
        <authorList>
            <person name="Ye Y.-Q."/>
            <person name="Du Z.-J."/>
        </authorList>
    </citation>
    <scope>NUCLEOTIDE SEQUENCE [LARGE SCALE GENOMIC DNA]</scope>
    <source>
        <strain evidence="7 8">A6E488</strain>
    </source>
</reference>
<dbReference type="InterPro" id="IPR050642">
    <property type="entry name" value="PDH_E1_Alpha_Subunit"/>
</dbReference>
<dbReference type="RefSeq" id="WP_261617186.1">
    <property type="nucleotide sequence ID" value="NZ_JALIDZ010000008.1"/>
</dbReference>
<dbReference type="PANTHER" id="PTHR11516:SF60">
    <property type="entry name" value="PYRUVATE DEHYDROGENASE E1 COMPONENT SUBUNIT ALPHA"/>
    <property type="match status" value="1"/>
</dbReference>
<keyword evidence="8" id="KW-1185">Reference proteome</keyword>
<evidence type="ECO:0000313" key="8">
    <source>
        <dbReference type="Proteomes" id="UP001320898"/>
    </source>
</evidence>
<evidence type="ECO:0000256" key="1">
    <source>
        <dbReference type="ARBA" id="ARBA00001964"/>
    </source>
</evidence>
<dbReference type="CDD" id="cd02000">
    <property type="entry name" value="TPP_E1_PDC_ADC_BCADC"/>
    <property type="match status" value="1"/>
</dbReference>
<dbReference type="EMBL" id="JALIDZ010000008">
    <property type="protein sequence ID" value="MCT8973603.1"/>
    <property type="molecule type" value="Genomic_DNA"/>
</dbReference>
<evidence type="ECO:0000313" key="7">
    <source>
        <dbReference type="EMBL" id="MCT8973603.1"/>
    </source>
</evidence>
<comment type="cofactor">
    <cofactor evidence="1">
        <name>thiamine diphosphate</name>
        <dbReference type="ChEBI" id="CHEBI:58937"/>
    </cofactor>
</comment>
<dbReference type="Proteomes" id="UP001320898">
    <property type="component" value="Unassembled WGS sequence"/>
</dbReference>
<evidence type="ECO:0000259" key="6">
    <source>
        <dbReference type="Pfam" id="PF00676"/>
    </source>
</evidence>
<accession>A0AAW5R4K9</accession>
<gene>
    <name evidence="7" type="ORF">MUB46_17205</name>
</gene>
<comment type="catalytic activity">
    <reaction evidence="5">
        <text>N(6)-[(R)-lipoyl]-L-lysyl-[protein] + pyruvate + H(+) = N(6)-[(R)-S(8)-acetyldihydrolipoyl]-L-lysyl-[protein] + CO2</text>
        <dbReference type="Rhea" id="RHEA:19189"/>
        <dbReference type="Rhea" id="RHEA-COMP:10474"/>
        <dbReference type="Rhea" id="RHEA-COMP:10478"/>
        <dbReference type="ChEBI" id="CHEBI:15361"/>
        <dbReference type="ChEBI" id="CHEBI:15378"/>
        <dbReference type="ChEBI" id="CHEBI:16526"/>
        <dbReference type="ChEBI" id="CHEBI:83099"/>
        <dbReference type="ChEBI" id="CHEBI:83111"/>
        <dbReference type="EC" id="1.2.4.1"/>
    </reaction>
</comment>
<dbReference type="Gene3D" id="3.40.50.970">
    <property type="match status" value="1"/>
</dbReference>
<evidence type="ECO:0000256" key="5">
    <source>
        <dbReference type="ARBA" id="ARBA00051231"/>
    </source>
</evidence>
<evidence type="ECO:0000256" key="2">
    <source>
        <dbReference type="ARBA" id="ARBA00023002"/>
    </source>
</evidence>
<dbReference type="GO" id="GO:0004739">
    <property type="term" value="F:pyruvate dehydrogenase (acetyl-transferring) activity"/>
    <property type="evidence" value="ECO:0007669"/>
    <property type="project" value="UniProtKB-EC"/>
</dbReference>
<dbReference type="Pfam" id="PF00676">
    <property type="entry name" value="E1_dh"/>
    <property type="match status" value="1"/>
</dbReference>
<protein>
    <submittedName>
        <fullName evidence="7">Thiamine pyrophosphate-dependent dehydrogenase E1 component subunit alpha</fullName>
    </submittedName>
</protein>
<comment type="function">
    <text evidence="4">The pyruvate dehydrogenase complex catalyzes the overall conversion of pyruvate to acetyl-CoA and CO(2). It contains multiple copies of three enzymatic components: pyruvate dehydrogenase (E1), dihydrolipoamide acetyltransferase (E2) and lipoamide dehydrogenase (E3).</text>
</comment>
<dbReference type="AlphaFoldDB" id="A0AAW5R4K9"/>
<comment type="caution">
    <text evidence="7">The sequence shown here is derived from an EMBL/GenBank/DDBJ whole genome shotgun (WGS) entry which is preliminary data.</text>
</comment>
<proteinExistence type="predicted"/>